<dbReference type="EMBL" id="WBVQ01000001">
    <property type="protein sequence ID" value="KAB2818123.1"/>
    <property type="molecule type" value="Genomic_DNA"/>
</dbReference>
<evidence type="ECO:0000256" key="1">
    <source>
        <dbReference type="ARBA" id="ARBA00022729"/>
    </source>
</evidence>
<dbReference type="Pfam" id="PF18962">
    <property type="entry name" value="Por_Secre_tail"/>
    <property type="match status" value="1"/>
</dbReference>
<sequence>MKKIKMTLLSILFLSVSTFAQTTVFDLTTGVGGVGTVDPNWSVNIQGWGPGYIDAYISTGNNQSSGGTVYTSFAQDPCGTYISHFLTAANHVASNAPTDTFTYRYTFNLNNCPVVSANINVGFIAADNELHSMSINGNPITVPAGVTFNTPGSFSQLIPPGQLIPGGTNTILVKTYNAGLYEALQLCGRLRVDQQCCNEELQIEMCDNPCANPDILSPIWITDGFGQTLTEPNYSFSWSNGSTSSVPVISAGDLPITVTVTNNATGCTYTLTYDCPKDCDIDAPVELYCEIDADGNVTLNWNAVPGAVDYIIEVNWDDPTYCNTGTPPTGMLYNSPVNSVSIPLNSTCFSWRVRAKCEDGTLGPWSDYTFCSFDKGKMANSGSDEATSKDLDFSIVPNPFDANVELQIPAAPQDGQLNIEVTDATGKVVYTDQTESRSSIIINTESWSTGMYMCKVEISGEVIIHKMIKQ</sequence>
<dbReference type="RefSeq" id="WP_151692811.1">
    <property type="nucleotide sequence ID" value="NZ_BMGX01000002.1"/>
</dbReference>
<dbReference type="OrthoDB" id="9765926at2"/>
<gene>
    <name evidence="4" type="ORF">F8C82_06890</name>
</gene>
<feature type="domain" description="Secretion system C-terminal sorting" evidence="3">
    <location>
        <begin position="396"/>
        <end position="468"/>
    </location>
</feature>
<reference evidence="4 5" key="1">
    <citation type="submission" date="2019-10" db="EMBL/GenBank/DDBJ databases">
        <title>Genome sequence of Phaeocystidibacter marisrubri JCM30614 (type strain).</title>
        <authorList>
            <person name="Bowman J.P."/>
        </authorList>
    </citation>
    <scope>NUCLEOTIDE SEQUENCE [LARGE SCALE GENOMIC DNA]</scope>
    <source>
        <strain evidence="4 5">JCM 30614</strain>
    </source>
</reference>
<comment type="caution">
    <text evidence="4">The sequence shown here is derived from an EMBL/GenBank/DDBJ whole genome shotgun (WGS) entry which is preliminary data.</text>
</comment>
<keyword evidence="5" id="KW-1185">Reference proteome</keyword>
<evidence type="ECO:0000313" key="5">
    <source>
        <dbReference type="Proteomes" id="UP000484164"/>
    </source>
</evidence>
<evidence type="ECO:0000313" key="4">
    <source>
        <dbReference type="EMBL" id="KAB2818123.1"/>
    </source>
</evidence>
<dbReference type="Proteomes" id="UP000484164">
    <property type="component" value="Unassembled WGS sequence"/>
</dbReference>
<dbReference type="InterPro" id="IPR026444">
    <property type="entry name" value="Secre_tail"/>
</dbReference>
<feature type="signal peptide" evidence="2">
    <location>
        <begin position="1"/>
        <end position="20"/>
    </location>
</feature>
<protein>
    <submittedName>
        <fullName evidence="4">T9SS type A sorting domain-containing protein</fullName>
    </submittedName>
</protein>
<keyword evidence="1 2" id="KW-0732">Signal</keyword>
<evidence type="ECO:0000259" key="3">
    <source>
        <dbReference type="Pfam" id="PF18962"/>
    </source>
</evidence>
<evidence type="ECO:0000256" key="2">
    <source>
        <dbReference type="SAM" id="SignalP"/>
    </source>
</evidence>
<dbReference type="NCBIfam" id="TIGR04183">
    <property type="entry name" value="Por_Secre_tail"/>
    <property type="match status" value="1"/>
</dbReference>
<proteinExistence type="predicted"/>
<accession>A0A6L3ZK99</accession>
<organism evidence="4 5">
    <name type="scientific">Phaeocystidibacter marisrubri</name>
    <dbReference type="NCBI Taxonomy" id="1577780"/>
    <lineage>
        <taxon>Bacteria</taxon>
        <taxon>Pseudomonadati</taxon>
        <taxon>Bacteroidota</taxon>
        <taxon>Flavobacteriia</taxon>
        <taxon>Flavobacteriales</taxon>
        <taxon>Phaeocystidibacteraceae</taxon>
        <taxon>Phaeocystidibacter</taxon>
    </lineage>
</organism>
<dbReference type="AlphaFoldDB" id="A0A6L3ZK99"/>
<feature type="chain" id="PRO_5026822506" evidence="2">
    <location>
        <begin position="21"/>
        <end position="470"/>
    </location>
</feature>
<name>A0A6L3ZK99_9FLAO</name>